<dbReference type="VEuPathDB" id="FungiDB:FOXG_17707"/>
<dbReference type="EMBL" id="FMJY01000010">
    <property type="protein sequence ID" value="SCO91385.1"/>
    <property type="molecule type" value="Genomic_DNA"/>
</dbReference>
<gene>
    <name evidence="1" type="ORF">FRV6_15513</name>
</gene>
<dbReference type="VEuPathDB" id="FungiDB:FOIG_10548"/>
<organism evidence="1 2">
    <name type="scientific">Fusarium oxysporum</name>
    <name type="common">Fusarium vascular wilt</name>
    <dbReference type="NCBI Taxonomy" id="5507"/>
    <lineage>
        <taxon>Eukaryota</taxon>
        <taxon>Fungi</taxon>
        <taxon>Dikarya</taxon>
        <taxon>Ascomycota</taxon>
        <taxon>Pezizomycotina</taxon>
        <taxon>Sordariomycetes</taxon>
        <taxon>Hypocreomycetidae</taxon>
        <taxon>Hypocreales</taxon>
        <taxon>Nectriaceae</taxon>
        <taxon>Fusarium</taxon>
        <taxon>Fusarium oxysporum species complex</taxon>
    </lineage>
</organism>
<dbReference type="SUPFAM" id="SSF51735">
    <property type="entry name" value="NAD(P)-binding Rossmann-fold domains"/>
    <property type="match status" value="1"/>
</dbReference>
<dbReference type="VEuPathDB" id="FungiDB:FOMG_02285"/>
<dbReference type="VEuPathDB" id="FungiDB:FOC4_g10005886"/>
<dbReference type="VEuPathDB" id="FungiDB:FOC1_g10006486"/>
<dbReference type="AlphaFoldDB" id="A0A2H3TUQ4"/>
<evidence type="ECO:0000313" key="1">
    <source>
        <dbReference type="EMBL" id="SCO91385.1"/>
    </source>
</evidence>
<dbReference type="Gene3D" id="3.40.50.720">
    <property type="entry name" value="NAD(P)-binding Rossmann-like Domain"/>
    <property type="match status" value="1"/>
</dbReference>
<evidence type="ECO:0000313" key="2">
    <source>
        <dbReference type="Proteomes" id="UP000219369"/>
    </source>
</evidence>
<protein>
    <submittedName>
        <fullName evidence="1">Related to nitrogen metabolic regulation protein nmr</fullName>
    </submittedName>
</protein>
<reference evidence="2" key="1">
    <citation type="submission" date="2016-09" db="EMBL/GenBank/DDBJ databases">
        <authorList>
            <person name="Guldener U."/>
        </authorList>
    </citation>
    <scope>NUCLEOTIDE SEQUENCE [LARGE SCALE GENOMIC DNA]</scope>
    <source>
        <strain evidence="2">V64-1</strain>
    </source>
</reference>
<name>A0A2H3TUQ4_FUSOX</name>
<accession>A0A2H3TUQ4</accession>
<dbReference type="VEuPathDB" id="FungiDB:FOZG_02271"/>
<sequence>MTVSTILAIGSTGAQGIPDVRGLVFDGHYAVKVLARDTQSPHAQELASVSPKVQILEGTFTSEVDLINGLQGSQGSFLNIDSFTIGEKAEMMAFYNMTMATFTMGTYIEMAICGGNPVAPQVVIQKGEEVVIWRVPLTQPGAVVHVSLEYCAYSWHWLFDHPQRDGIDLEVASEYLRFFDVTLEQYWIDGPMSKTASAAAGIEAGVGESDTLTVKEDFTGFWNMWRDSGGNDGVIKRDYELLDKFHPNRIRSVERFFRLANER</sequence>
<proteinExistence type="predicted"/>
<dbReference type="InterPro" id="IPR036291">
    <property type="entry name" value="NAD(P)-bd_dom_sf"/>
</dbReference>
<dbReference type="OrthoDB" id="300709at2759"/>
<dbReference type="Proteomes" id="UP000219369">
    <property type="component" value="Unassembled WGS sequence"/>
</dbReference>
<dbReference type="VEuPathDB" id="FungiDB:HZS61_016001"/>